<comment type="similarity">
    <text evidence="2">Belongs to the tumor necrosis factor family.</text>
</comment>
<dbReference type="Gene3D" id="2.60.120.40">
    <property type="match status" value="1"/>
</dbReference>
<dbReference type="GO" id="GO:0016020">
    <property type="term" value="C:membrane"/>
    <property type="evidence" value="ECO:0007669"/>
    <property type="project" value="UniProtKB-SubCell"/>
</dbReference>
<dbReference type="Proteomes" id="UP000288216">
    <property type="component" value="Unassembled WGS sequence"/>
</dbReference>
<dbReference type="GO" id="GO:0005164">
    <property type="term" value="F:tumor necrosis factor receptor binding"/>
    <property type="evidence" value="ECO:0007669"/>
    <property type="project" value="InterPro"/>
</dbReference>
<dbReference type="InterPro" id="IPR021184">
    <property type="entry name" value="TNF_CS"/>
</dbReference>
<dbReference type="SMART" id="SM00207">
    <property type="entry name" value="TNF"/>
    <property type="match status" value="1"/>
</dbReference>
<dbReference type="EMBL" id="BFAA01011666">
    <property type="protein sequence ID" value="GCB77884.1"/>
    <property type="molecule type" value="Genomic_DNA"/>
</dbReference>
<dbReference type="OMA" id="GASTWCS"/>
<dbReference type="InterPro" id="IPR008983">
    <property type="entry name" value="Tumour_necrosis_fac-like_dom"/>
</dbReference>
<reference evidence="6 7" key="1">
    <citation type="journal article" date="2018" name="Nat. Ecol. Evol.">
        <title>Shark genomes provide insights into elasmobranch evolution and the origin of vertebrates.</title>
        <authorList>
            <person name="Hara Y"/>
            <person name="Yamaguchi K"/>
            <person name="Onimaru K"/>
            <person name="Kadota M"/>
            <person name="Koyanagi M"/>
            <person name="Keeley SD"/>
            <person name="Tatsumi K"/>
            <person name="Tanaka K"/>
            <person name="Motone F"/>
            <person name="Kageyama Y"/>
            <person name="Nozu R"/>
            <person name="Adachi N"/>
            <person name="Nishimura O"/>
            <person name="Nakagawa R"/>
            <person name="Tanegashima C"/>
            <person name="Kiyatake I"/>
            <person name="Matsumoto R"/>
            <person name="Murakumo K"/>
            <person name="Nishida K"/>
            <person name="Terakita A"/>
            <person name="Kuratani S"/>
            <person name="Sato K"/>
            <person name="Hyodo S Kuraku.S."/>
        </authorList>
    </citation>
    <scope>NUCLEOTIDE SEQUENCE [LARGE SCALE GENOMIC DNA]</scope>
</reference>
<proteinExistence type="inferred from homology"/>
<protein>
    <recommendedName>
        <fullName evidence="5">THD domain-containing protein</fullName>
    </recommendedName>
</protein>
<comment type="caution">
    <text evidence="6">The sequence shown here is derived from an EMBL/GenBank/DDBJ whole genome shotgun (WGS) entry which is preliminary data.</text>
</comment>
<dbReference type="PANTHER" id="PTHR11471:SF28">
    <property type="entry name" value="DEATH LIGAND 1B-RELATED"/>
    <property type="match status" value="1"/>
</dbReference>
<evidence type="ECO:0000313" key="7">
    <source>
        <dbReference type="Proteomes" id="UP000288216"/>
    </source>
</evidence>
<dbReference type="CDD" id="cd00184">
    <property type="entry name" value="TNF"/>
    <property type="match status" value="1"/>
</dbReference>
<evidence type="ECO:0000256" key="3">
    <source>
        <dbReference type="ARBA" id="ARBA00022514"/>
    </source>
</evidence>
<dbReference type="OrthoDB" id="9446605at2759"/>
<dbReference type="SUPFAM" id="SSF49842">
    <property type="entry name" value="TNF-like"/>
    <property type="match status" value="1"/>
</dbReference>
<dbReference type="PROSITE" id="PS00251">
    <property type="entry name" value="THD_1"/>
    <property type="match status" value="1"/>
</dbReference>
<dbReference type="InterPro" id="IPR006052">
    <property type="entry name" value="TNF_dom"/>
</dbReference>
<comment type="subcellular location">
    <subcellularLocation>
        <location evidence="1">Membrane</location>
    </subcellularLocation>
</comment>
<dbReference type="GO" id="GO:0006955">
    <property type="term" value="P:immune response"/>
    <property type="evidence" value="ECO:0007669"/>
    <property type="project" value="InterPro"/>
</dbReference>
<keyword evidence="4" id="KW-0472">Membrane</keyword>
<keyword evidence="7" id="KW-1185">Reference proteome</keyword>
<dbReference type="GO" id="GO:0005125">
    <property type="term" value="F:cytokine activity"/>
    <property type="evidence" value="ECO:0007669"/>
    <property type="project" value="UniProtKB-KW"/>
</dbReference>
<dbReference type="PANTHER" id="PTHR11471">
    <property type="entry name" value="TUMOR NECROSIS FACTOR FAMILY MEMBER"/>
    <property type="match status" value="1"/>
</dbReference>
<dbReference type="STRING" id="75743.A0A401PXL0"/>
<organism evidence="6 7">
    <name type="scientific">Scyliorhinus torazame</name>
    <name type="common">Cloudy catshark</name>
    <name type="synonym">Catulus torazame</name>
    <dbReference type="NCBI Taxonomy" id="75743"/>
    <lineage>
        <taxon>Eukaryota</taxon>
        <taxon>Metazoa</taxon>
        <taxon>Chordata</taxon>
        <taxon>Craniata</taxon>
        <taxon>Vertebrata</taxon>
        <taxon>Chondrichthyes</taxon>
        <taxon>Elasmobranchii</taxon>
        <taxon>Galeomorphii</taxon>
        <taxon>Galeoidea</taxon>
        <taxon>Carcharhiniformes</taxon>
        <taxon>Scyliorhinidae</taxon>
        <taxon>Scyliorhinus</taxon>
    </lineage>
</organism>
<sequence length="167" mass="19236">GSIRTRKNSWLTPYAHLTIKKTTRNSSDLETSFPGLKGKPIMSWEEKVGLAHLREMRYSQGSLRIKHRGLYYIYAQILFRYHADHPMVTREYQLIQYVYRKMAKYPKPTLILRGASTWCSGNHNLYSVYQGGVFSLLNGDKIFVTVSNVSLVDVDEASSYLGAFKMD</sequence>
<gene>
    <name evidence="6" type="ORF">scyTo_0017670</name>
</gene>
<evidence type="ECO:0000256" key="4">
    <source>
        <dbReference type="ARBA" id="ARBA00023136"/>
    </source>
</evidence>
<name>A0A401PXL0_SCYTO</name>
<accession>A0A401PXL0</accession>
<evidence type="ECO:0000256" key="1">
    <source>
        <dbReference type="ARBA" id="ARBA00004370"/>
    </source>
</evidence>
<evidence type="ECO:0000256" key="2">
    <source>
        <dbReference type="ARBA" id="ARBA00008670"/>
    </source>
</evidence>
<keyword evidence="3" id="KW-0202">Cytokine</keyword>
<dbReference type="PROSITE" id="PS50049">
    <property type="entry name" value="THD_2"/>
    <property type="match status" value="1"/>
</dbReference>
<dbReference type="Pfam" id="PF00229">
    <property type="entry name" value="TNF"/>
    <property type="match status" value="1"/>
</dbReference>
<dbReference type="GO" id="GO:0005615">
    <property type="term" value="C:extracellular space"/>
    <property type="evidence" value="ECO:0007669"/>
    <property type="project" value="UniProtKB-KW"/>
</dbReference>
<evidence type="ECO:0000259" key="5">
    <source>
        <dbReference type="PROSITE" id="PS50049"/>
    </source>
</evidence>
<dbReference type="AlphaFoldDB" id="A0A401PXL0"/>
<feature type="domain" description="THD" evidence="5">
    <location>
        <begin position="13"/>
        <end position="166"/>
    </location>
</feature>
<evidence type="ECO:0000313" key="6">
    <source>
        <dbReference type="EMBL" id="GCB77884.1"/>
    </source>
</evidence>
<feature type="non-terminal residue" evidence="6">
    <location>
        <position position="1"/>
    </location>
</feature>